<protein>
    <recommendedName>
        <fullName evidence="3">Phage protein</fullName>
    </recommendedName>
</protein>
<dbReference type="EMBL" id="JSXS01000013">
    <property type="protein sequence ID" value="KIL33448.1"/>
    <property type="molecule type" value="Genomic_DNA"/>
</dbReference>
<dbReference type="AlphaFoldDB" id="A0ABD4A0C1"/>
<proteinExistence type="predicted"/>
<name>A0ABD4A0C1_BACIU</name>
<gene>
    <name evidence="1" type="ORF">B4067_4667</name>
</gene>
<reference evidence="1 2" key="1">
    <citation type="submission" date="2014-11" db="EMBL/GenBank/DDBJ databases">
        <title>Draft Genome Sequences of Nine Bacillus subtilis Strains that Form Spores with High Heat-Resistance.</title>
        <authorList>
            <person name="Krawcyk A.O."/>
            <person name="Berendsen E.M."/>
            <person name="de Jong A."/>
            <person name="Holsappel S."/>
            <person name="Eijlander R.T."/>
            <person name="Wells-Bennik M."/>
            <person name="Kuipers O.P."/>
        </authorList>
    </citation>
    <scope>NUCLEOTIDE SEQUENCE [LARGE SCALE GENOMIC DNA]</scope>
    <source>
        <strain evidence="1 2">B4067</strain>
    </source>
</reference>
<sequence length="157" mass="18135">MSENKIISSIYQKIEAQQAKGLKKYGKEVHTDSHSLREWLQHALEETLDKAVYLEAAIQKIDEAEKGTNKRVMKYYEVHDPYYALISAEDEVKAGKVYAKMFDIENFHDNPKEVDREIALIRYGNAVQNVPGMNVIKTMKKFEERKNDILLVDGSLL</sequence>
<comment type="caution">
    <text evidence="1">The sequence shown here is derived from an EMBL/GenBank/DDBJ whole genome shotgun (WGS) entry which is preliminary data.</text>
</comment>
<organism evidence="1 2">
    <name type="scientific">Bacillus subtilis subsp. subtilis</name>
    <dbReference type="NCBI Taxonomy" id="135461"/>
    <lineage>
        <taxon>Bacteria</taxon>
        <taxon>Bacillati</taxon>
        <taxon>Bacillota</taxon>
        <taxon>Bacilli</taxon>
        <taxon>Bacillales</taxon>
        <taxon>Bacillaceae</taxon>
        <taxon>Bacillus</taxon>
    </lineage>
</organism>
<evidence type="ECO:0000313" key="2">
    <source>
        <dbReference type="Proteomes" id="UP000031970"/>
    </source>
</evidence>
<dbReference type="RefSeq" id="WP_250533469.1">
    <property type="nucleotide sequence ID" value="NZ_JSXS01000013.1"/>
</dbReference>
<evidence type="ECO:0008006" key="3">
    <source>
        <dbReference type="Google" id="ProtNLM"/>
    </source>
</evidence>
<dbReference type="Proteomes" id="UP000031970">
    <property type="component" value="Unassembled WGS sequence"/>
</dbReference>
<evidence type="ECO:0000313" key="1">
    <source>
        <dbReference type="EMBL" id="KIL33448.1"/>
    </source>
</evidence>
<accession>A0ABD4A0C1</accession>